<proteinExistence type="predicted"/>
<protein>
    <submittedName>
        <fullName evidence="3">Type II secretion system protein G</fullName>
    </submittedName>
</protein>
<dbReference type="InterPro" id="IPR011453">
    <property type="entry name" value="DUF1559"/>
</dbReference>
<evidence type="ECO:0000259" key="2">
    <source>
        <dbReference type="Pfam" id="PF07596"/>
    </source>
</evidence>
<keyword evidence="1" id="KW-0472">Membrane</keyword>
<reference evidence="3 4" key="1">
    <citation type="submission" date="2019-02" db="EMBL/GenBank/DDBJ databases">
        <title>Deep-cultivation of Planctomycetes and their phenomic and genomic characterization uncovers novel biology.</title>
        <authorList>
            <person name="Wiegand S."/>
            <person name="Jogler M."/>
            <person name="Boedeker C."/>
            <person name="Pinto D."/>
            <person name="Vollmers J."/>
            <person name="Rivas-Marin E."/>
            <person name="Kohn T."/>
            <person name="Peeters S.H."/>
            <person name="Heuer A."/>
            <person name="Rast P."/>
            <person name="Oberbeckmann S."/>
            <person name="Bunk B."/>
            <person name="Jeske O."/>
            <person name="Meyerdierks A."/>
            <person name="Storesund J.E."/>
            <person name="Kallscheuer N."/>
            <person name="Luecker S."/>
            <person name="Lage O.M."/>
            <person name="Pohl T."/>
            <person name="Merkel B.J."/>
            <person name="Hornburger P."/>
            <person name="Mueller R.-W."/>
            <person name="Bruemmer F."/>
            <person name="Labrenz M."/>
            <person name="Spormann A.M."/>
            <person name="Op den Camp H."/>
            <person name="Overmann J."/>
            <person name="Amann R."/>
            <person name="Jetten M.S.M."/>
            <person name="Mascher T."/>
            <person name="Medema M.H."/>
            <person name="Devos D.P."/>
            <person name="Kaster A.-K."/>
            <person name="Ovreas L."/>
            <person name="Rohde M."/>
            <person name="Galperin M.Y."/>
            <person name="Jogler C."/>
        </authorList>
    </citation>
    <scope>NUCLEOTIDE SEQUENCE [LARGE SCALE GENOMIC DNA]</scope>
    <source>
        <strain evidence="3 4">Pan189</strain>
    </source>
</reference>
<evidence type="ECO:0000313" key="4">
    <source>
        <dbReference type="Proteomes" id="UP000317318"/>
    </source>
</evidence>
<feature type="domain" description="DUF1559" evidence="2">
    <location>
        <begin position="38"/>
        <end position="305"/>
    </location>
</feature>
<gene>
    <name evidence="3" type="primary">xcpT_16</name>
    <name evidence="3" type="ORF">Pan189_32060</name>
</gene>
<dbReference type="InterPro" id="IPR012902">
    <property type="entry name" value="N_methyl_site"/>
</dbReference>
<evidence type="ECO:0000256" key="1">
    <source>
        <dbReference type="SAM" id="Phobius"/>
    </source>
</evidence>
<organism evidence="3 4">
    <name type="scientific">Stratiformator vulcanicus</name>
    <dbReference type="NCBI Taxonomy" id="2527980"/>
    <lineage>
        <taxon>Bacteria</taxon>
        <taxon>Pseudomonadati</taxon>
        <taxon>Planctomycetota</taxon>
        <taxon>Planctomycetia</taxon>
        <taxon>Planctomycetales</taxon>
        <taxon>Planctomycetaceae</taxon>
        <taxon>Stratiformator</taxon>
    </lineage>
</organism>
<dbReference type="NCBIfam" id="TIGR02532">
    <property type="entry name" value="IV_pilin_GFxxxE"/>
    <property type="match status" value="1"/>
</dbReference>
<keyword evidence="1" id="KW-1133">Transmembrane helix</keyword>
<dbReference type="Pfam" id="PF07963">
    <property type="entry name" value="N_methyl"/>
    <property type="match status" value="1"/>
</dbReference>
<dbReference type="Proteomes" id="UP000317318">
    <property type="component" value="Chromosome"/>
</dbReference>
<dbReference type="AlphaFoldDB" id="A0A517R4K2"/>
<dbReference type="EMBL" id="CP036268">
    <property type="protein sequence ID" value="QDT38807.1"/>
    <property type="molecule type" value="Genomic_DNA"/>
</dbReference>
<name>A0A517R4K2_9PLAN</name>
<sequence>MLCHSGTSREHRGFTLIELLVVIAIIAILIALLLPAVQQAREAARRSQCKNNLKQIGLALHNYHDVYGSFPIGYITEGQGTHYNQNGVGSGGAVGWAWGAGLLPYLEQEALAVQLDFDVSPRHPNNSDLTDTVIRTVICPSTQAPKKTTAGNEAVATYRGNFGIGFGGDYNFPKPDRQFGAKKSDARWCGMFMFNDVIKIRDFTDGLSSTIAVGETDFRTSGGSRWYGSASYRSQNGLTYTDLGNIDAPEVLGGSVHGLNVIEFWYAPANGYRGSKMGWRSVHPGGAHFLIADGSVHFLNENIDDSLRSLESAHGTVSGFSLGTIYDNQSSNDPTNPATWDSGANFEAAMGVYQRLTARNDGRPLGKF</sequence>
<dbReference type="InterPro" id="IPR045584">
    <property type="entry name" value="Pilin-like"/>
</dbReference>
<dbReference type="Gene3D" id="3.30.700.10">
    <property type="entry name" value="Glycoprotein, Type 4 Pilin"/>
    <property type="match status" value="1"/>
</dbReference>
<keyword evidence="1" id="KW-0812">Transmembrane</keyword>
<dbReference type="SUPFAM" id="SSF54523">
    <property type="entry name" value="Pili subunits"/>
    <property type="match status" value="1"/>
</dbReference>
<accession>A0A517R4K2</accession>
<dbReference type="RefSeq" id="WP_145364882.1">
    <property type="nucleotide sequence ID" value="NZ_CP036268.1"/>
</dbReference>
<dbReference type="InterPro" id="IPR027558">
    <property type="entry name" value="Pre_pil_HX9DG_C"/>
</dbReference>
<dbReference type="NCBIfam" id="TIGR04294">
    <property type="entry name" value="pre_pil_HX9DG"/>
    <property type="match status" value="1"/>
</dbReference>
<dbReference type="PANTHER" id="PTHR30093">
    <property type="entry name" value="GENERAL SECRETION PATHWAY PROTEIN G"/>
    <property type="match status" value="1"/>
</dbReference>
<keyword evidence="4" id="KW-1185">Reference proteome</keyword>
<evidence type="ECO:0000313" key="3">
    <source>
        <dbReference type="EMBL" id="QDT38807.1"/>
    </source>
</evidence>
<dbReference type="KEGG" id="svp:Pan189_32060"/>
<dbReference type="PANTHER" id="PTHR30093:SF2">
    <property type="entry name" value="TYPE II SECRETION SYSTEM PROTEIN H"/>
    <property type="match status" value="1"/>
</dbReference>
<dbReference type="PROSITE" id="PS00409">
    <property type="entry name" value="PROKAR_NTER_METHYL"/>
    <property type="match status" value="1"/>
</dbReference>
<feature type="transmembrane region" description="Helical" evidence="1">
    <location>
        <begin position="14"/>
        <end position="37"/>
    </location>
</feature>
<dbReference type="Pfam" id="PF07596">
    <property type="entry name" value="SBP_bac_10"/>
    <property type="match status" value="1"/>
</dbReference>